<dbReference type="PANTHER" id="PTHR30086">
    <property type="entry name" value="ARGININE EXPORTER PROTEIN ARGO"/>
    <property type="match status" value="1"/>
</dbReference>
<keyword evidence="2" id="KW-1003">Cell membrane</keyword>
<dbReference type="STRING" id="871651.SAMN05421688_1064"/>
<name>A0A1I0VWB5_9RHOB</name>
<dbReference type="InterPro" id="IPR001123">
    <property type="entry name" value="LeuE-type"/>
</dbReference>
<organism evidence="7 8">
    <name type="scientific">Poseidonocella pacifica</name>
    <dbReference type="NCBI Taxonomy" id="871651"/>
    <lineage>
        <taxon>Bacteria</taxon>
        <taxon>Pseudomonadati</taxon>
        <taxon>Pseudomonadota</taxon>
        <taxon>Alphaproteobacteria</taxon>
        <taxon>Rhodobacterales</taxon>
        <taxon>Roseobacteraceae</taxon>
        <taxon>Poseidonocella</taxon>
    </lineage>
</organism>
<feature type="transmembrane region" description="Helical" evidence="6">
    <location>
        <begin position="149"/>
        <end position="174"/>
    </location>
</feature>
<evidence type="ECO:0000256" key="4">
    <source>
        <dbReference type="ARBA" id="ARBA00022989"/>
    </source>
</evidence>
<evidence type="ECO:0000313" key="7">
    <source>
        <dbReference type="EMBL" id="SFA80735.1"/>
    </source>
</evidence>
<evidence type="ECO:0000256" key="3">
    <source>
        <dbReference type="ARBA" id="ARBA00022692"/>
    </source>
</evidence>
<proteinExistence type="predicted"/>
<keyword evidence="4 6" id="KW-1133">Transmembrane helix</keyword>
<dbReference type="Pfam" id="PF01810">
    <property type="entry name" value="LysE"/>
    <property type="match status" value="1"/>
</dbReference>
<keyword evidence="3 6" id="KW-0812">Transmembrane</keyword>
<feature type="transmembrane region" description="Helical" evidence="6">
    <location>
        <begin position="186"/>
        <end position="207"/>
    </location>
</feature>
<dbReference type="AlphaFoldDB" id="A0A1I0VWB5"/>
<dbReference type="GO" id="GO:0005886">
    <property type="term" value="C:plasma membrane"/>
    <property type="evidence" value="ECO:0007669"/>
    <property type="project" value="UniProtKB-SubCell"/>
</dbReference>
<dbReference type="PANTHER" id="PTHR30086:SF20">
    <property type="entry name" value="ARGININE EXPORTER PROTEIN ARGO-RELATED"/>
    <property type="match status" value="1"/>
</dbReference>
<feature type="transmembrane region" description="Helical" evidence="6">
    <location>
        <begin position="122"/>
        <end position="143"/>
    </location>
</feature>
<feature type="transmembrane region" description="Helical" evidence="6">
    <location>
        <begin position="6"/>
        <end position="27"/>
    </location>
</feature>
<evidence type="ECO:0000256" key="1">
    <source>
        <dbReference type="ARBA" id="ARBA00004651"/>
    </source>
</evidence>
<reference evidence="7 8" key="1">
    <citation type="submission" date="2016-10" db="EMBL/GenBank/DDBJ databases">
        <authorList>
            <person name="de Groot N.N."/>
        </authorList>
    </citation>
    <scope>NUCLEOTIDE SEQUENCE [LARGE SCALE GENOMIC DNA]</scope>
    <source>
        <strain evidence="7 8">DSM 29316</strain>
    </source>
</reference>
<dbReference type="RefSeq" id="WP_245752507.1">
    <property type="nucleotide sequence ID" value="NZ_FOJU01000001.1"/>
</dbReference>
<gene>
    <name evidence="7" type="ORF">SAMN05421688_1064</name>
</gene>
<dbReference type="Proteomes" id="UP000198796">
    <property type="component" value="Unassembled WGS sequence"/>
</dbReference>
<feature type="transmembrane region" description="Helical" evidence="6">
    <location>
        <begin position="69"/>
        <end position="87"/>
    </location>
</feature>
<evidence type="ECO:0000256" key="5">
    <source>
        <dbReference type="ARBA" id="ARBA00023136"/>
    </source>
</evidence>
<evidence type="ECO:0000256" key="2">
    <source>
        <dbReference type="ARBA" id="ARBA00022475"/>
    </source>
</evidence>
<accession>A0A1I0VWB5</accession>
<sequence length="211" mass="21779">MDATLLTFAVVVFAAVITPGPTVLLALSNGSRFGFAHACFGMAGAVLSDLVLICAAAFGLGALLMTSSILFGIVKWIGVLYLAWLGLRMLRNSSGPCGALAPSPTAANGVVKSRRAVFGKSFFVAVTNPKGYLFCAALLPQFVDTSAPIAGQYLALAAVFIGIDLLVMAVYAALGARAIRALRHGGALWVDRICGTVLLGLAGILAVHRRA</sequence>
<comment type="subcellular location">
    <subcellularLocation>
        <location evidence="1">Cell membrane</location>
        <topology evidence="1">Multi-pass membrane protein</topology>
    </subcellularLocation>
</comment>
<dbReference type="GO" id="GO:0015171">
    <property type="term" value="F:amino acid transmembrane transporter activity"/>
    <property type="evidence" value="ECO:0007669"/>
    <property type="project" value="TreeGrafter"/>
</dbReference>
<feature type="transmembrane region" description="Helical" evidence="6">
    <location>
        <begin position="39"/>
        <end position="63"/>
    </location>
</feature>
<dbReference type="EMBL" id="FOJU01000001">
    <property type="protein sequence ID" value="SFA80735.1"/>
    <property type="molecule type" value="Genomic_DNA"/>
</dbReference>
<evidence type="ECO:0000256" key="6">
    <source>
        <dbReference type="SAM" id="Phobius"/>
    </source>
</evidence>
<dbReference type="PIRSF" id="PIRSF006324">
    <property type="entry name" value="LeuE"/>
    <property type="match status" value="1"/>
</dbReference>
<protein>
    <submittedName>
        <fullName evidence="7">Threonine/homoserine/homoserine lactone efflux protein</fullName>
    </submittedName>
</protein>
<keyword evidence="5 6" id="KW-0472">Membrane</keyword>
<keyword evidence="8" id="KW-1185">Reference proteome</keyword>
<evidence type="ECO:0000313" key="8">
    <source>
        <dbReference type="Proteomes" id="UP000198796"/>
    </source>
</evidence>